<reference evidence="1" key="2">
    <citation type="submission" date="2020-09" db="EMBL/GenBank/DDBJ databases">
        <authorList>
            <person name="Sun Q."/>
            <person name="Zhou Y."/>
        </authorList>
    </citation>
    <scope>NUCLEOTIDE SEQUENCE</scope>
    <source>
        <strain evidence="1">CGMCC 4.7201</strain>
    </source>
</reference>
<organism evidence="1 2">
    <name type="scientific">Wenjunlia tyrosinilytica</name>
    <dbReference type="NCBI Taxonomy" id="1544741"/>
    <lineage>
        <taxon>Bacteria</taxon>
        <taxon>Bacillati</taxon>
        <taxon>Actinomycetota</taxon>
        <taxon>Actinomycetes</taxon>
        <taxon>Kitasatosporales</taxon>
        <taxon>Streptomycetaceae</taxon>
        <taxon>Wenjunlia</taxon>
    </lineage>
</organism>
<evidence type="ECO:0000313" key="1">
    <source>
        <dbReference type="EMBL" id="GGO87122.1"/>
    </source>
</evidence>
<sequence length="59" mass="5916">MFRGHRPVTAPVAAPFTAPVGNPGAGIVPIYFKGLADSGNGLVLEIACADPGSPRATPD</sequence>
<protein>
    <submittedName>
        <fullName evidence="1">Uncharacterized protein</fullName>
    </submittedName>
</protein>
<dbReference type="Proteomes" id="UP000641932">
    <property type="component" value="Unassembled WGS sequence"/>
</dbReference>
<proteinExistence type="predicted"/>
<keyword evidence="2" id="KW-1185">Reference proteome</keyword>
<reference evidence="1" key="1">
    <citation type="journal article" date="2014" name="Int. J. Syst. Evol. Microbiol.">
        <title>Complete genome sequence of Corynebacterium casei LMG S-19264T (=DSM 44701T), isolated from a smear-ripened cheese.</title>
        <authorList>
            <consortium name="US DOE Joint Genome Institute (JGI-PGF)"/>
            <person name="Walter F."/>
            <person name="Albersmeier A."/>
            <person name="Kalinowski J."/>
            <person name="Ruckert C."/>
        </authorList>
    </citation>
    <scope>NUCLEOTIDE SEQUENCE</scope>
    <source>
        <strain evidence="1">CGMCC 4.7201</strain>
    </source>
</reference>
<evidence type="ECO:0000313" key="2">
    <source>
        <dbReference type="Proteomes" id="UP000641932"/>
    </source>
</evidence>
<gene>
    <name evidence="1" type="ORF">GCM10012280_24880</name>
</gene>
<dbReference type="EMBL" id="BMMS01000009">
    <property type="protein sequence ID" value="GGO87122.1"/>
    <property type="molecule type" value="Genomic_DNA"/>
</dbReference>
<dbReference type="AlphaFoldDB" id="A0A918DXF5"/>
<name>A0A918DXF5_9ACTN</name>
<comment type="caution">
    <text evidence="1">The sequence shown here is derived from an EMBL/GenBank/DDBJ whole genome shotgun (WGS) entry which is preliminary data.</text>
</comment>
<accession>A0A918DXF5</accession>